<dbReference type="Proteomes" id="UP001221142">
    <property type="component" value="Unassembled WGS sequence"/>
</dbReference>
<name>A0AAD7F8U6_9AGAR</name>
<reference evidence="2" key="1">
    <citation type="submission" date="2023-03" db="EMBL/GenBank/DDBJ databases">
        <title>Massive genome expansion in bonnet fungi (Mycena s.s.) driven by repeated elements and novel gene families across ecological guilds.</title>
        <authorList>
            <consortium name="Lawrence Berkeley National Laboratory"/>
            <person name="Harder C.B."/>
            <person name="Miyauchi S."/>
            <person name="Viragh M."/>
            <person name="Kuo A."/>
            <person name="Thoen E."/>
            <person name="Andreopoulos B."/>
            <person name="Lu D."/>
            <person name="Skrede I."/>
            <person name="Drula E."/>
            <person name="Henrissat B."/>
            <person name="Morin E."/>
            <person name="Kohler A."/>
            <person name="Barry K."/>
            <person name="LaButti K."/>
            <person name="Morin E."/>
            <person name="Salamov A."/>
            <person name="Lipzen A."/>
            <person name="Mereny Z."/>
            <person name="Hegedus B."/>
            <person name="Baldrian P."/>
            <person name="Stursova M."/>
            <person name="Weitz H."/>
            <person name="Taylor A."/>
            <person name="Grigoriev I.V."/>
            <person name="Nagy L.G."/>
            <person name="Martin F."/>
            <person name="Kauserud H."/>
        </authorList>
    </citation>
    <scope>NUCLEOTIDE SEQUENCE</scope>
    <source>
        <strain evidence="2">9284</strain>
    </source>
</reference>
<comment type="caution">
    <text evidence="2">The sequence shown here is derived from an EMBL/GenBank/DDBJ whole genome shotgun (WGS) entry which is preliminary data.</text>
</comment>
<protein>
    <submittedName>
        <fullName evidence="2">Uncharacterized protein</fullName>
    </submittedName>
</protein>
<evidence type="ECO:0000313" key="3">
    <source>
        <dbReference type="Proteomes" id="UP001221142"/>
    </source>
</evidence>
<dbReference type="EMBL" id="JARKIF010000040">
    <property type="protein sequence ID" value="KAJ7609448.1"/>
    <property type="molecule type" value="Genomic_DNA"/>
</dbReference>
<proteinExistence type="predicted"/>
<gene>
    <name evidence="2" type="ORF">FB45DRAFT_876546</name>
</gene>
<keyword evidence="3" id="KW-1185">Reference proteome</keyword>
<feature type="compositionally biased region" description="Basic and acidic residues" evidence="1">
    <location>
        <begin position="254"/>
        <end position="267"/>
    </location>
</feature>
<accession>A0AAD7F8U6</accession>
<evidence type="ECO:0000313" key="2">
    <source>
        <dbReference type="EMBL" id="KAJ7609448.1"/>
    </source>
</evidence>
<feature type="compositionally biased region" description="Basic and acidic residues" evidence="1">
    <location>
        <begin position="284"/>
        <end position="293"/>
    </location>
</feature>
<feature type="region of interest" description="Disordered" evidence="1">
    <location>
        <begin position="254"/>
        <end position="293"/>
    </location>
</feature>
<sequence length="293" mass="33120">MSGMLLENGTTFGYMILLCKNPPSTSQRHEPLRSEFRPQIRESIVVVVEPKNLQALELWACEELVDFGVWNLVQPVFRTERNPYTSQLVRCETGQDCQHAGGSHWNDFKAGSTESDRGHANKWRIPRTLPTIRKFFRRAGNELDKVPVGTIVPSVAKTSISRAGRLAKMWLEMSQSRASGAQDWKTSIQEEVPRYGLLWVRVNVAFNASQVDAFIGKPNEIRRMERGQSEGDERRGIYCGAAIGSKRARRRLFEMDRPSAQKRRPEPGPRLPVGNLALTAKCVSTRDPDGQNE</sequence>
<dbReference type="AlphaFoldDB" id="A0AAD7F8U6"/>
<evidence type="ECO:0000256" key="1">
    <source>
        <dbReference type="SAM" id="MobiDB-lite"/>
    </source>
</evidence>
<organism evidence="2 3">
    <name type="scientific">Roridomyces roridus</name>
    <dbReference type="NCBI Taxonomy" id="1738132"/>
    <lineage>
        <taxon>Eukaryota</taxon>
        <taxon>Fungi</taxon>
        <taxon>Dikarya</taxon>
        <taxon>Basidiomycota</taxon>
        <taxon>Agaricomycotina</taxon>
        <taxon>Agaricomycetes</taxon>
        <taxon>Agaricomycetidae</taxon>
        <taxon>Agaricales</taxon>
        <taxon>Marasmiineae</taxon>
        <taxon>Mycenaceae</taxon>
        <taxon>Roridomyces</taxon>
    </lineage>
</organism>